<evidence type="ECO:0000259" key="1">
    <source>
        <dbReference type="Pfam" id="PF01610"/>
    </source>
</evidence>
<dbReference type="Proteomes" id="UP000662904">
    <property type="component" value="Chromosome"/>
</dbReference>
<dbReference type="EMBL" id="CP059066">
    <property type="protein sequence ID" value="QSQ08863.1"/>
    <property type="molecule type" value="Genomic_DNA"/>
</dbReference>
<dbReference type="KEGG" id="kme:H0A61_01225"/>
<organism evidence="5 9">
    <name type="scientific">Koleobacter methoxysyntrophicus</name>
    <dbReference type="NCBI Taxonomy" id="2751313"/>
    <lineage>
        <taxon>Bacteria</taxon>
        <taxon>Bacillati</taxon>
        <taxon>Bacillota</taxon>
        <taxon>Clostridia</taxon>
        <taxon>Koleobacterales</taxon>
        <taxon>Koleobacteraceae</taxon>
        <taxon>Koleobacter</taxon>
    </lineage>
</organism>
<dbReference type="Pfam" id="PF13542">
    <property type="entry name" value="HTH_Tnp_ISL3"/>
    <property type="match status" value="1"/>
</dbReference>
<dbReference type="EMBL" id="CP059066">
    <property type="protein sequence ID" value="QSQ08874.1"/>
    <property type="molecule type" value="Genomic_DNA"/>
</dbReference>
<sequence>MSNISITSLFPFRRLKFIGSEDIDFEQGTGKVVELKPDLRFTPICSKCSSKGVGKHSNHQRFLRDLSLGPHKTLIHLHYRKIECPLCGQIVVEELDIAEPGGPRVTRRLAVYIQELCKLMTVKDVAEHLQLDWKTVKEIDKQGLKQEFADIDYNGLRYLAIDEISYGKHHRYLTNVIDFETGRIVWVGKDRKYETLKEFFLKMPEEVRDQIKAVAMDMWDPFIKAVSEFCPQAAIVFDVFHIVAQYNKVIDKVRRVETRAAMETDKNVIKGSRWILLKNPENLKEKEIPRLEKLLSINKNLSTVYILKDELKTIWQCNDRQQVSKALDEWCTKALESGIPALKRFVKTLRRHEYGILNHADYPIHTSKLEGINNKIKVIKRQAYGFHDLEYFILKVKQACS</sequence>
<evidence type="ECO:0008006" key="10">
    <source>
        <dbReference type="Google" id="ProtNLM"/>
    </source>
</evidence>
<evidence type="ECO:0000313" key="7">
    <source>
        <dbReference type="EMBL" id="QSQ08892.1"/>
    </source>
</evidence>
<protein>
    <recommendedName>
        <fullName evidence="10">Transposase</fullName>
    </recommendedName>
</protein>
<evidence type="ECO:0000313" key="6">
    <source>
        <dbReference type="EMBL" id="QSQ08874.1"/>
    </source>
</evidence>
<keyword evidence="9" id="KW-1185">Reference proteome</keyword>
<evidence type="ECO:0000259" key="2">
    <source>
        <dbReference type="Pfam" id="PF13542"/>
    </source>
</evidence>
<dbReference type="EMBL" id="CP059066">
    <property type="protein sequence ID" value="QSQ09580.1"/>
    <property type="molecule type" value="Genomic_DNA"/>
</dbReference>
<dbReference type="EMBL" id="CP059066">
    <property type="protein sequence ID" value="QSQ07849.1"/>
    <property type="molecule type" value="Genomic_DNA"/>
</dbReference>
<dbReference type="InterPro" id="IPR032877">
    <property type="entry name" value="Transposase_HTH"/>
</dbReference>
<evidence type="ECO:0000313" key="5">
    <source>
        <dbReference type="EMBL" id="QSQ08863.1"/>
    </source>
</evidence>
<dbReference type="AlphaFoldDB" id="A0A8A0RKU8"/>
<dbReference type="Pfam" id="PF01610">
    <property type="entry name" value="DDE_Tnp_ISL3"/>
    <property type="match status" value="1"/>
</dbReference>
<dbReference type="PANTHER" id="PTHR33498:SF1">
    <property type="entry name" value="TRANSPOSASE FOR INSERTION SEQUENCE ELEMENT IS1557"/>
    <property type="match status" value="1"/>
</dbReference>
<dbReference type="PANTHER" id="PTHR33498">
    <property type="entry name" value="TRANSPOSASE FOR INSERTION SEQUENCE ELEMENT IS1557"/>
    <property type="match status" value="1"/>
</dbReference>
<accession>A0A8A0RKU8</accession>
<dbReference type="KEGG" id="kme:H0A61_01214"/>
<dbReference type="RefSeq" id="WP_206706932.1">
    <property type="nucleotide sequence ID" value="NZ_CP059066.1"/>
</dbReference>
<name>A0A8A0RKU8_9FIRM</name>
<dbReference type="KEGG" id="kme:H0A61_00877"/>
<dbReference type="InterPro" id="IPR002560">
    <property type="entry name" value="Transposase_DDE"/>
</dbReference>
<dbReference type="KEGG" id="kme:H0A61_01243"/>
<evidence type="ECO:0000313" key="3">
    <source>
        <dbReference type="EMBL" id="QSQ07849.1"/>
    </source>
</evidence>
<proteinExistence type="predicted"/>
<feature type="domain" description="Transposase IS204/IS1001/IS1096/IS1165 helix-turn-helix" evidence="2">
    <location>
        <begin position="104"/>
        <end position="141"/>
    </location>
</feature>
<evidence type="ECO:0000313" key="8">
    <source>
        <dbReference type="EMBL" id="QSQ09580.1"/>
    </source>
</evidence>
<gene>
    <name evidence="3" type="ORF">H0A61_00166</name>
    <name evidence="4" type="ORF">H0A61_00877</name>
    <name evidence="5" type="ORF">H0A61_01214</name>
    <name evidence="6" type="ORF">H0A61_01225</name>
    <name evidence="7" type="ORF">H0A61_01243</name>
    <name evidence="8" type="ORF">H0A61_01953</name>
</gene>
<dbReference type="InterPro" id="IPR047951">
    <property type="entry name" value="Transpos_ISL3"/>
</dbReference>
<reference evidence="5" key="1">
    <citation type="submission" date="2020-07" db="EMBL/GenBank/DDBJ databases">
        <title>Koleobacter methoxysyntrophicus gen. nov., sp. nov., a novel anaerobic bacterium isolated from deep subsurface oil field and proposal of Koleobacterales ord. nov. in the phylum Firmicutes.</title>
        <authorList>
            <person name="Sakamoto S."/>
            <person name="Tamaki H."/>
        </authorList>
    </citation>
    <scope>NUCLEOTIDE SEQUENCE</scope>
    <source>
        <strain evidence="5">NRmbB1</strain>
    </source>
</reference>
<dbReference type="KEGG" id="kme:H0A61_01953"/>
<dbReference type="EMBL" id="CP059066">
    <property type="protein sequence ID" value="QSQ08550.1"/>
    <property type="molecule type" value="Genomic_DNA"/>
</dbReference>
<dbReference type="NCBIfam" id="NF033550">
    <property type="entry name" value="transpos_ISL3"/>
    <property type="match status" value="1"/>
</dbReference>
<dbReference type="EMBL" id="CP059066">
    <property type="protein sequence ID" value="QSQ08892.1"/>
    <property type="molecule type" value="Genomic_DNA"/>
</dbReference>
<dbReference type="KEGG" id="kme:H0A61_00166"/>
<evidence type="ECO:0000313" key="4">
    <source>
        <dbReference type="EMBL" id="QSQ08550.1"/>
    </source>
</evidence>
<feature type="domain" description="Transposase IS204/IS1001/IS1096/IS1165 DDE" evidence="1">
    <location>
        <begin position="159"/>
        <end position="395"/>
    </location>
</feature>
<evidence type="ECO:0000313" key="9">
    <source>
        <dbReference type="Proteomes" id="UP000662904"/>
    </source>
</evidence>